<dbReference type="SUPFAM" id="SSF52777">
    <property type="entry name" value="CoA-dependent acyltransferases"/>
    <property type="match status" value="1"/>
</dbReference>
<evidence type="ECO:0000256" key="6">
    <source>
        <dbReference type="ARBA" id="ARBA00022679"/>
    </source>
</evidence>
<proteinExistence type="inferred from homology"/>
<evidence type="ECO:0000256" key="2">
    <source>
        <dbReference type="ARBA" id="ARBA00005189"/>
    </source>
</evidence>
<comment type="catalytic activity">
    <reaction evidence="10 11">
        <text>an acyl-CoA + a 1,2-diacyl-sn-glycerol = a triacyl-sn-glycerol + CoA</text>
        <dbReference type="Rhea" id="RHEA:10868"/>
        <dbReference type="ChEBI" id="CHEBI:17815"/>
        <dbReference type="ChEBI" id="CHEBI:57287"/>
        <dbReference type="ChEBI" id="CHEBI:58342"/>
        <dbReference type="ChEBI" id="CHEBI:64615"/>
        <dbReference type="EC" id="2.3.1.20"/>
    </reaction>
</comment>
<dbReference type="PANTHER" id="PTHR31650">
    <property type="entry name" value="O-ACYLTRANSFERASE (WSD1-LIKE) FAMILY PROTEIN"/>
    <property type="match status" value="1"/>
</dbReference>
<dbReference type="GO" id="GO:0001666">
    <property type="term" value="P:response to hypoxia"/>
    <property type="evidence" value="ECO:0007669"/>
    <property type="project" value="TreeGrafter"/>
</dbReference>
<evidence type="ECO:0000256" key="8">
    <source>
        <dbReference type="ARBA" id="ARBA00023098"/>
    </source>
</evidence>
<dbReference type="InterPro" id="IPR045034">
    <property type="entry name" value="O-acyltransferase_WSD1-like"/>
</dbReference>
<dbReference type="GO" id="GO:0005886">
    <property type="term" value="C:plasma membrane"/>
    <property type="evidence" value="ECO:0007669"/>
    <property type="project" value="TreeGrafter"/>
</dbReference>
<dbReference type="GO" id="GO:0019432">
    <property type="term" value="P:triglyceride biosynthetic process"/>
    <property type="evidence" value="ECO:0007669"/>
    <property type="project" value="TreeGrafter"/>
</dbReference>
<dbReference type="EMBL" id="CP094970">
    <property type="protein sequence ID" value="UYM06252.1"/>
    <property type="molecule type" value="Genomic_DNA"/>
</dbReference>
<dbReference type="InterPro" id="IPR014292">
    <property type="entry name" value="Acyl_transf_WS/DGAT"/>
</dbReference>
<feature type="domain" description="O-acyltransferase WSD1-like N-terminal" evidence="12">
    <location>
        <begin position="5"/>
        <end position="287"/>
    </location>
</feature>
<dbReference type="AlphaFoldDB" id="A0AA46YL66"/>
<evidence type="ECO:0000256" key="10">
    <source>
        <dbReference type="ARBA" id="ARBA00048109"/>
    </source>
</evidence>
<keyword evidence="15" id="KW-1185">Reference proteome</keyword>
<evidence type="ECO:0000256" key="1">
    <source>
        <dbReference type="ARBA" id="ARBA00004771"/>
    </source>
</evidence>
<evidence type="ECO:0000313" key="14">
    <source>
        <dbReference type="EMBL" id="UYM06252.1"/>
    </source>
</evidence>
<comment type="pathway">
    <text evidence="2">Lipid metabolism.</text>
</comment>
<dbReference type="Pfam" id="PF06974">
    <property type="entry name" value="WS_DGAT_C"/>
    <property type="match status" value="1"/>
</dbReference>
<evidence type="ECO:0000256" key="4">
    <source>
        <dbReference type="ARBA" id="ARBA00013244"/>
    </source>
</evidence>
<dbReference type="Gene3D" id="3.30.559.10">
    <property type="entry name" value="Chloramphenicol acetyltransferase-like domain"/>
    <property type="match status" value="1"/>
</dbReference>
<name>A0AA46YL66_9ACTN</name>
<organism evidence="14 15">
    <name type="scientific">Solicola gregarius</name>
    <dbReference type="NCBI Taxonomy" id="2908642"/>
    <lineage>
        <taxon>Bacteria</taxon>
        <taxon>Bacillati</taxon>
        <taxon>Actinomycetota</taxon>
        <taxon>Actinomycetes</taxon>
        <taxon>Propionibacteriales</taxon>
        <taxon>Nocardioidaceae</taxon>
        <taxon>Solicola</taxon>
    </lineage>
</organism>
<dbReference type="Proteomes" id="UP001164390">
    <property type="component" value="Chromosome"/>
</dbReference>
<dbReference type="EC" id="2.3.1.20" evidence="4 11"/>
<keyword evidence="5 11" id="KW-0444">Lipid biosynthesis</keyword>
<keyword evidence="7 11" id="KW-0319">Glycerol metabolism</keyword>
<comment type="similarity">
    <text evidence="3 11">Belongs to the long-chain O-acyltransferase family.</text>
</comment>
<sequence>MKPVSPLDAQFLNVEDTTTTGHVGAVVMLDPSTAPGGGLSLDELRALLEPRLHLAPPFRQRLVNVPFGLGNPYWADDPDFDIEFHLRELALPAPGDDHQLGEQIARIHARPLDRSRPLWELYLVHGVRGDRAALYFKVHHAAIDGVTGAELLATIMDVTPEPRAVEPDDWSPAPLPGPEQLVPRAIATNTRTWSHALASMPRSLPHLSGLPGAANVPGARQVSDAADAVMTFLGRGSKGDETRHLFAPPTPFNGPITAHRRFSFGSVSLETVKSIKQAYDLTVNDVVMALTTSALRSWLLDHDALPELPLVAAIPVSIRDDSGVESGNQISVMLVRIPTHLRDPAERLTYLHDEVAVAKERFEAVPATILQDFSAALPTGLSGLASRALFRMITVPGLPFNLFISNVPGPQFPLYVDGATVEGIHPISAVTQLTGGINITLFSYNGSLDFGVVVCREMVPDVWSLIGYLEDALSELHGLGRVR</sequence>
<evidence type="ECO:0000313" key="15">
    <source>
        <dbReference type="Proteomes" id="UP001164390"/>
    </source>
</evidence>
<evidence type="ECO:0000256" key="11">
    <source>
        <dbReference type="RuleBase" id="RU361241"/>
    </source>
</evidence>
<evidence type="ECO:0000256" key="9">
    <source>
        <dbReference type="ARBA" id="ARBA00023315"/>
    </source>
</evidence>
<gene>
    <name evidence="14" type="ORF">L0C25_04015</name>
</gene>
<dbReference type="NCBIfam" id="TIGR02946">
    <property type="entry name" value="acyl_WS_DGAT"/>
    <property type="match status" value="1"/>
</dbReference>
<feature type="domain" description="O-acyltransferase WSD1 C-terminal" evidence="13">
    <location>
        <begin position="327"/>
        <end position="476"/>
    </location>
</feature>
<evidence type="ECO:0000259" key="12">
    <source>
        <dbReference type="Pfam" id="PF03007"/>
    </source>
</evidence>
<dbReference type="KEGG" id="sgrg:L0C25_04015"/>
<dbReference type="InterPro" id="IPR004255">
    <property type="entry name" value="O-acyltransferase_WSD1_N"/>
</dbReference>
<dbReference type="GO" id="GO:0006071">
    <property type="term" value="P:glycerol metabolic process"/>
    <property type="evidence" value="ECO:0007669"/>
    <property type="project" value="UniProtKB-KW"/>
</dbReference>
<dbReference type="GO" id="GO:0071731">
    <property type="term" value="P:response to nitric oxide"/>
    <property type="evidence" value="ECO:0007669"/>
    <property type="project" value="TreeGrafter"/>
</dbReference>
<dbReference type="InterPro" id="IPR023213">
    <property type="entry name" value="CAT-like_dom_sf"/>
</dbReference>
<evidence type="ECO:0000256" key="5">
    <source>
        <dbReference type="ARBA" id="ARBA00022516"/>
    </source>
</evidence>
<keyword evidence="6 11" id="KW-0808">Transferase</keyword>
<keyword evidence="8 11" id="KW-0443">Lipid metabolism</keyword>
<protein>
    <recommendedName>
        <fullName evidence="4 11">Diacylglycerol O-acyltransferase</fullName>
        <ecNumber evidence="4 11">2.3.1.20</ecNumber>
    </recommendedName>
</protein>
<evidence type="ECO:0000259" key="13">
    <source>
        <dbReference type="Pfam" id="PF06974"/>
    </source>
</evidence>
<evidence type="ECO:0000256" key="7">
    <source>
        <dbReference type="ARBA" id="ARBA00022798"/>
    </source>
</evidence>
<reference evidence="14" key="1">
    <citation type="submission" date="2022-01" db="EMBL/GenBank/DDBJ databases">
        <title>Nocardioidaceae gen. sp. A5X3R13.</title>
        <authorList>
            <person name="Lopez Marin M.A."/>
            <person name="Uhlik O."/>
        </authorList>
    </citation>
    <scope>NUCLEOTIDE SEQUENCE</scope>
    <source>
        <strain evidence="14">A5X3R13</strain>
    </source>
</reference>
<dbReference type="RefSeq" id="WP_271635128.1">
    <property type="nucleotide sequence ID" value="NZ_CP094970.1"/>
</dbReference>
<keyword evidence="9 11" id="KW-0012">Acyltransferase</keyword>
<dbReference type="GO" id="GO:0051701">
    <property type="term" value="P:biological process involved in interaction with host"/>
    <property type="evidence" value="ECO:0007669"/>
    <property type="project" value="TreeGrafter"/>
</dbReference>
<dbReference type="GO" id="GO:0004144">
    <property type="term" value="F:diacylglycerol O-acyltransferase activity"/>
    <property type="evidence" value="ECO:0007669"/>
    <property type="project" value="UniProtKB-EC"/>
</dbReference>
<dbReference type="PANTHER" id="PTHR31650:SF1">
    <property type="entry name" value="WAX ESTER SYNTHASE_DIACYLGLYCEROL ACYLTRANSFERASE 4-RELATED"/>
    <property type="match status" value="1"/>
</dbReference>
<dbReference type="InterPro" id="IPR009721">
    <property type="entry name" value="O-acyltransferase_WSD1_C"/>
</dbReference>
<accession>A0AA46YL66</accession>
<dbReference type="Pfam" id="PF03007">
    <property type="entry name" value="WS_DGAT_cat"/>
    <property type="match status" value="1"/>
</dbReference>
<evidence type="ECO:0000256" key="3">
    <source>
        <dbReference type="ARBA" id="ARBA00009587"/>
    </source>
</evidence>
<comment type="pathway">
    <text evidence="1 11">Glycerolipid metabolism; triacylglycerol biosynthesis.</text>
</comment>